<keyword evidence="9" id="KW-0067">ATP-binding</keyword>
<feature type="region of interest" description="Disordered" evidence="14">
    <location>
        <begin position="707"/>
        <end position="732"/>
    </location>
</feature>
<evidence type="ECO:0000256" key="14">
    <source>
        <dbReference type="SAM" id="MobiDB-lite"/>
    </source>
</evidence>
<dbReference type="EC" id="2.7.11.1" evidence="2"/>
<dbReference type="FunFam" id="1.10.510.10:FF:000441">
    <property type="entry name" value="Serine/threonine protein kinase"/>
    <property type="match status" value="1"/>
</dbReference>
<comment type="catalytic activity">
    <reaction evidence="11">
        <text>L-threonyl-[protein] + ATP = O-phospho-L-threonyl-[protein] + ADP + H(+)</text>
        <dbReference type="Rhea" id="RHEA:46608"/>
        <dbReference type="Rhea" id="RHEA-COMP:11060"/>
        <dbReference type="Rhea" id="RHEA-COMP:11605"/>
        <dbReference type="ChEBI" id="CHEBI:15378"/>
        <dbReference type="ChEBI" id="CHEBI:30013"/>
        <dbReference type="ChEBI" id="CHEBI:30616"/>
        <dbReference type="ChEBI" id="CHEBI:61977"/>
        <dbReference type="ChEBI" id="CHEBI:456216"/>
        <dbReference type="EC" id="2.7.11.1"/>
    </reaction>
</comment>
<evidence type="ECO:0000313" key="17">
    <source>
        <dbReference type="Proteomes" id="UP000644660"/>
    </source>
</evidence>
<dbReference type="Gene3D" id="1.10.510.10">
    <property type="entry name" value="Transferase(Phosphotransferase) domain 1"/>
    <property type="match status" value="1"/>
</dbReference>
<evidence type="ECO:0000256" key="13">
    <source>
        <dbReference type="ARBA" id="ARBA00065090"/>
    </source>
</evidence>
<dbReference type="InterPro" id="IPR000719">
    <property type="entry name" value="Prot_kinase_dom"/>
</dbReference>
<dbReference type="GO" id="GO:0007015">
    <property type="term" value="P:actin filament organization"/>
    <property type="evidence" value="ECO:0007669"/>
    <property type="project" value="TreeGrafter"/>
</dbReference>
<feature type="region of interest" description="Disordered" evidence="14">
    <location>
        <begin position="651"/>
        <end position="681"/>
    </location>
</feature>
<dbReference type="GO" id="GO:0004674">
    <property type="term" value="F:protein serine/threonine kinase activity"/>
    <property type="evidence" value="ECO:0007669"/>
    <property type="project" value="UniProtKB-KW"/>
</dbReference>
<dbReference type="SUPFAM" id="SSF56112">
    <property type="entry name" value="Protein kinase-like (PK-like)"/>
    <property type="match status" value="1"/>
</dbReference>
<evidence type="ECO:0000256" key="6">
    <source>
        <dbReference type="ARBA" id="ARBA00022679"/>
    </source>
</evidence>
<evidence type="ECO:0000313" key="16">
    <source>
        <dbReference type="EMBL" id="CAB4257045.1"/>
    </source>
</evidence>
<keyword evidence="10" id="KW-0206">Cytoskeleton</keyword>
<dbReference type="PROSITE" id="PS50011">
    <property type="entry name" value="PROTEIN_KINASE_DOM"/>
    <property type="match status" value="1"/>
</dbReference>
<keyword evidence="4" id="KW-0723">Serine/threonine-protein kinase</keyword>
<gene>
    <name evidence="16" type="ORF">KABA2_13S01760</name>
</gene>
<keyword evidence="8 16" id="KW-0418">Kinase</keyword>
<evidence type="ECO:0000256" key="8">
    <source>
        <dbReference type="ARBA" id="ARBA00022777"/>
    </source>
</evidence>
<protein>
    <recommendedName>
        <fullName evidence="2">non-specific serine/threonine protein kinase</fullName>
        <ecNumber evidence="2">2.7.11.1</ecNumber>
    </recommendedName>
</protein>
<evidence type="ECO:0000256" key="7">
    <source>
        <dbReference type="ARBA" id="ARBA00022741"/>
    </source>
</evidence>
<evidence type="ECO:0000256" key="4">
    <source>
        <dbReference type="ARBA" id="ARBA00022527"/>
    </source>
</evidence>
<evidence type="ECO:0000256" key="10">
    <source>
        <dbReference type="ARBA" id="ARBA00023212"/>
    </source>
</evidence>
<keyword evidence="7" id="KW-0547">Nucleotide-binding</keyword>
<comment type="subunit">
    <text evidence="13">Interacts with ABP1, which is required for proper actin patch localization.</text>
</comment>
<keyword evidence="5" id="KW-0597">Phosphoprotein</keyword>
<reference evidence="16 17" key="1">
    <citation type="submission" date="2020-05" db="EMBL/GenBank/DDBJ databases">
        <authorList>
            <person name="Casaregola S."/>
            <person name="Devillers H."/>
            <person name="Grondin C."/>
        </authorList>
    </citation>
    <scope>NUCLEOTIDE SEQUENCE [LARGE SCALE GENOMIC DNA]</scope>
    <source>
        <strain evidence="16 17">CLIB 1767</strain>
    </source>
</reference>
<dbReference type="GeneID" id="64860153"/>
<evidence type="ECO:0000256" key="5">
    <source>
        <dbReference type="ARBA" id="ARBA00022553"/>
    </source>
</evidence>
<keyword evidence="3" id="KW-0963">Cytoplasm</keyword>
<dbReference type="InterPro" id="IPR011009">
    <property type="entry name" value="Kinase-like_dom_sf"/>
</dbReference>
<evidence type="ECO:0000259" key="15">
    <source>
        <dbReference type="PROSITE" id="PS50011"/>
    </source>
</evidence>
<dbReference type="GO" id="GO:0030479">
    <property type="term" value="C:actin cortical patch"/>
    <property type="evidence" value="ECO:0007669"/>
    <property type="project" value="UniProtKB-SubCell"/>
</dbReference>
<dbReference type="AlphaFoldDB" id="A0A8H2VK51"/>
<evidence type="ECO:0000256" key="12">
    <source>
        <dbReference type="ARBA" id="ARBA00048679"/>
    </source>
</evidence>
<evidence type="ECO:0000256" key="11">
    <source>
        <dbReference type="ARBA" id="ARBA00047899"/>
    </source>
</evidence>
<dbReference type="GO" id="GO:0005524">
    <property type="term" value="F:ATP binding"/>
    <property type="evidence" value="ECO:0007669"/>
    <property type="project" value="UniProtKB-KW"/>
</dbReference>
<evidence type="ECO:0000256" key="1">
    <source>
        <dbReference type="ARBA" id="ARBA00004134"/>
    </source>
</evidence>
<evidence type="ECO:0000256" key="9">
    <source>
        <dbReference type="ARBA" id="ARBA00022840"/>
    </source>
</evidence>
<name>A0A8H2VK51_9SACH</name>
<dbReference type="EMBL" id="CAEFZW010000013">
    <property type="protein sequence ID" value="CAB4257045.1"/>
    <property type="molecule type" value="Genomic_DNA"/>
</dbReference>
<dbReference type="GO" id="GO:0000147">
    <property type="term" value="P:actin cortical patch assembly"/>
    <property type="evidence" value="ECO:0007669"/>
    <property type="project" value="TreeGrafter"/>
</dbReference>
<feature type="region of interest" description="Disordered" evidence="14">
    <location>
        <begin position="539"/>
        <end position="558"/>
    </location>
</feature>
<dbReference type="GO" id="GO:2000369">
    <property type="term" value="P:regulation of clathrin-dependent endocytosis"/>
    <property type="evidence" value="ECO:0007669"/>
    <property type="project" value="UniProtKB-ARBA"/>
</dbReference>
<accession>A0A8H2VK51</accession>
<proteinExistence type="predicted"/>
<sequence length="776" mass="87866">MNQPQIPLYQPNQTLTVGSHQVKVVRYLTSGGFAQVYKVEFSPIDPYINSNLGCLKRVITPNKQNLNMLRAEVEAMKLLKNNRHVVSYVDSHAAKSITIPGNYEVFLLMEYCEKGGLIDFLNTRLQNRLNDDEILNIMSQITQGIAAMHALQPSLVHRDIKIENVLIAANGDFKICDFGSVCGVVRPPRNNQELEYVKHDIMRNTTAQYRSPEMLNLTSGFPIDEKSDIWAMGVFLYKICYYTTPFEKAGESAILQARFQFPAIPIYNDRIKNLIKVMLSKLPTNRPNVCQVLEEVSRIQGKQCPIKNFYLERAIEFSKQKILTTIGTIPPELNHPATMVELKTNLTFPATKTMSVYPTDKIELNGSTAYTSNTNAPYNKNNSIPNLHHANTIANLQIPSDFTTRPDLSILMQNSEAISNNNFESNHQFSPSKVHSLHNLSPSKPVTTSYIDSETQTFTSRSPVRRSLSRVSSIRSNFSVDSETAYLNEETTGSNNLVRKISYTLKNVLTGESRNTSPIRSRQNTGDSLWNSATHKLRSRLTGGNNKRSISYEKTTNKSNSLNRRISRMIRDTEDNAECHILEDDNKPSYITPKLKPSSQIPMTELNESDEVGLSKQSKERYTDLSPINLIVNKEAKESIQKKVQNLLNNSDNVPTRRTASGYGRYTNKENCESPTKLKSKPLSTIDTRNTIRQSSVIVTPLSNLHSQRANTKADNKRRIPPPVPKKPNSLKIKVHPNRRDETTTRITSDTTDFLMEVDVDDLETNFRQRFPSTVR</sequence>
<keyword evidence="6" id="KW-0808">Transferase</keyword>
<dbReference type="RefSeq" id="XP_041408889.1">
    <property type="nucleotide sequence ID" value="XM_041552955.1"/>
</dbReference>
<dbReference type="PANTHER" id="PTHR22967:SF57">
    <property type="entry name" value="AUXILIN, ISOFORM A-RELATED"/>
    <property type="match status" value="1"/>
</dbReference>
<dbReference type="PANTHER" id="PTHR22967">
    <property type="entry name" value="SERINE/THREONINE PROTEIN KINASE"/>
    <property type="match status" value="1"/>
</dbReference>
<feature type="domain" description="Protein kinase" evidence="15">
    <location>
        <begin position="22"/>
        <end position="299"/>
    </location>
</feature>
<comment type="subcellular location">
    <subcellularLocation>
        <location evidence="1">Cytoplasm</location>
        <location evidence="1">Cytoskeleton</location>
        <location evidence="1">Actin patch</location>
    </subcellularLocation>
</comment>
<comment type="catalytic activity">
    <reaction evidence="12">
        <text>L-seryl-[protein] + ATP = O-phospho-L-seryl-[protein] + ADP + H(+)</text>
        <dbReference type="Rhea" id="RHEA:17989"/>
        <dbReference type="Rhea" id="RHEA-COMP:9863"/>
        <dbReference type="Rhea" id="RHEA-COMP:11604"/>
        <dbReference type="ChEBI" id="CHEBI:15378"/>
        <dbReference type="ChEBI" id="CHEBI:29999"/>
        <dbReference type="ChEBI" id="CHEBI:30616"/>
        <dbReference type="ChEBI" id="CHEBI:83421"/>
        <dbReference type="ChEBI" id="CHEBI:456216"/>
        <dbReference type="EC" id="2.7.11.1"/>
    </reaction>
</comment>
<feature type="compositionally biased region" description="Polar residues" evidence="14">
    <location>
        <begin position="542"/>
        <end position="558"/>
    </location>
</feature>
<dbReference type="InterPro" id="IPR008271">
    <property type="entry name" value="Ser/Thr_kinase_AS"/>
</dbReference>
<dbReference type="PROSITE" id="PS00108">
    <property type="entry name" value="PROTEIN_KINASE_ST"/>
    <property type="match status" value="1"/>
</dbReference>
<organism evidence="16 17">
    <name type="scientific">Maudiozyma barnettii</name>
    <dbReference type="NCBI Taxonomy" id="61262"/>
    <lineage>
        <taxon>Eukaryota</taxon>
        <taxon>Fungi</taxon>
        <taxon>Dikarya</taxon>
        <taxon>Ascomycota</taxon>
        <taxon>Saccharomycotina</taxon>
        <taxon>Saccharomycetes</taxon>
        <taxon>Saccharomycetales</taxon>
        <taxon>Saccharomycetaceae</taxon>
        <taxon>Maudiozyma</taxon>
    </lineage>
</organism>
<dbReference type="Proteomes" id="UP000644660">
    <property type="component" value="Unassembled WGS sequence"/>
</dbReference>
<evidence type="ECO:0000256" key="2">
    <source>
        <dbReference type="ARBA" id="ARBA00012513"/>
    </source>
</evidence>
<comment type="caution">
    <text evidence="16">The sequence shown here is derived from an EMBL/GenBank/DDBJ whole genome shotgun (WGS) entry which is preliminary data.</text>
</comment>
<evidence type="ECO:0000256" key="3">
    <source>
        <dbReference type="ARBA" id="ARBA00022490"/>
    </source>
</evidence>
<dbReference type="Pfam" id="PF00069">
    <property type="entry name" value="Pkinase"/>
    <property type="match status" value="1"/>
</dbReference>
<keyword evidence="17" id="KW-1185">Reference proteome</keyword>
<dbReference type="SMART" id="SM00220">
    <property type="entry name" value="S_TKc"/>
    <property type="match status" value="1"/>
</dbReference>